<dbReference type="Pfam" id="PF00269">
    <property type="entry name" value="SASP"/>
    <property type="match status" value="1"/>
</dbReference>
<sequence length="78" mass="8760">MTKVKTMKINDEKVPRSKKSTKKSKYPTQAEAFKLEIASELGLLEKVKKCGWDSLSSEESGRLGGLVTKRKKSMQLNT</sequence>
<dbReference type="InterPro" id="IPR001448">
    <property type="entry name" value="SASP_alpha/beta-type"/>
</dbReference>
<feature type="region of interest" description="Disordered" evidence="4">
    <location>
        <begin position="1"/>
        <end position="25"/>
    </location>
</feature>
<dbReference type="GO" id="GO:0006265">
    <property type="term" value="P:DNA topological change"/>
    <property type="evidence" value="ECO:0007669"/>
    <property type="project" value="InterPro"/>
</dbReference>
<dbReference type="AlphaFoldDB" id="A0AAU0US29"/>
<dbReference type="EMBL" id="CP121694">
    <property type="protein sequence ID" value="WRO23337.1"/>
    <property type="molecule type" value="Genomic_DNA"/>
</dbReference>
<dbReference type="PROSITE" id="PS00304">
    <property type="entry name" value="SASP_1"/>
    <property type="match status" value="1"/>
</dbReference>
<evidence type="ECO:0000256" key="3">
    <source>
        <dbReference type="ARBA" id="ARBA00023125"/>
    </source>
</evidence>
<dbReference type="InterPro" id="IPR018126">
    <property type="entry name" value="SASP_alpha/beta-type_CS"/>
</dbReference>
<gene>
    <name evidence="5" type="ORF">MFMK1_003194</name>
</gene>
<comment type="function">
    <text evidence="1">SASP are bound to spore DNA. They are double-stranded DNA-binding proteins that cause DNA to change to an a-like conformation. They protect the DNA backbone from chemical and enzymatic cleavage and are thus involved in dormant spore's high resistance to UV light.</text>
</comment>
<evidence type="ECO:0000256" key="2">
    <source>
        <dbReference type="ARBA" id="ARBA00005442"/>
    </source>
</evidence>
<accession>A0AAU0US29</accession>
<keyword evidence="3" id="KW-0238">DNA-binding</keyword>
<organism evidence="5 6">
    <name type="scientific">Metallumcola ferriviriculae</name>
    <dbReference type="NCBI Taxonomy" id="3039180"/>
    <lineage>
        <taxon>Bacteria</taxon>
        <taxon>Bacillati</taxon>
        <taxon>Bacillota</taxon>
        <taxon>Clostridia</taxon>
        <taxon>Neomoorellales</taxon>
        <taxon>Desulfitibacteraceae</taxon>
        <taxon>Metallumcola</taxon>
    </lineage>
</organism>
<proteinExistence type="inferred from homology"/>
<dbReference type="Proteomes" id="UP001329915">
    <property type="component" value="Chromosome"/>
</dbReference>
<evidence type="ECO:0000256" key="1">
    <source>
        <dbReference type="ARBA" id="ARBA00003863"/>
    </source>
</evidence>
<reference evidence="5 6" key="1">
    <citation type="submission" date="2023-04" db="EMBL/GenBank/DDBJ databases">
        <authorList>
            <person name="Hsu D."/>
        </authorList>
    </citation>
    <scope>NUCLEOTIDE SEQUENCE [LARGE SCALE GENOMIC DNA]</scope>
    <source>
        <strain evidence="5 6">MK1</strain>
    </source>
</reference>
<dbReference type="RefSeq" id="WP_366922720.1">
    <property type="nucleotide sequence ID" value="NZ_CP121694.1"/>
</dbReference>
<evidence type="ECO:0000313" key="5">
    <source>
        <dbReference type="EMBL" id="WRO23337.1"/>
    </source>
</evidence>
<dbReference type="KEGG" id="dbc:MFMK1_003194"/>
<keyword evidence="6" id="KW-1185">Reference proteome</keyword>
<evidence type="ECO:0000313" key="6">
    <source>
        <dbReference type="Proteomes" id="UP001329915"/>
    </source>
</evidence>
<name>A0AAU0US29_9FIRM</name>
<comment type="similarity">
    <text evidence="2">Belongs to the alpha/beta-type SASP family.</text>
</comment>
<dbReference type="InterPro" id="IPR038300">
    <property type="entry name" value="SASP_sf_alpha/beta"/>
</dbReference>
<protein>
    <submittedName>
        <fullName evidence="5">Alpha/beta-type small acid-soluble spore protein</fullName>
    </submittedName>
</protein>
<evidence type="ECO:0000256" key="4">
    <source>
        <dbReference type="SAM" id="MobiDB-lite"/>
    </source>
</evidence>
<feature type="compositionally biased region" description="Basic residues" evidence="4">
    <location>
        <begin position="16"/>
        <end position="25"/>
    </location>
</feature>
<dbReference type="GO" id="GO:0003690">
    <property type="term" value="F:double-stranded DNA binding"/>
    <property type="evidence" value="ECO:0007669"/>
    <property type="project" value="InterPro"/>
</dbReference>
<dbReference type="Gene3D" id="6.10.10.80">
    <property type="entry name" value="Small, acid-soluble spore protein, alpha/beta type-like"/>
    <property type="match status" value="1"/>
</dbReference>